<protein>
    <submittedName>
        <fullName evidence="8">DUF4080 domain-containing protein</fullName>
    </submittedName>
</protein>
<dbReference type="GO" id="GO:0003824">
    <property type="term" value="F:catalytic activity"/>
    <property type="evidence" value="ECO:0007669"/>
    <property type="project" value="InterPro"/>
</dbReference>
<comment type="caution">
    <text evidence="8">The sequence shown here is derived from an EMBL/GenBank/DDBJ whole genome shotgun (WGS) entry which is preliminary data.</text>
</comment>
<evidence type="ECO:0000256" key="5">
    <source>
        <dbReference type="ARBA" id="ARBA00023014"/>
    </source>
</evidence>
<dbReference type="SFLD" id="SFLDG01082">
    <property type="entry name" value="B12-binding_domain_containing"/>
    <property type="match status" value="1"/>
</dbReference>
<dbReference type="GO" id="GO:0031419">
    <property type="term" value="F:cobalamin binding"/>
    <property type="evidence" value="ECO:0007669"/>
    <property type="project" value="InterPro"/>
</dbReference>
<dbReference type="InterPro" id="IPR051198">
    <property type="entry name" value="BchE-like"/>
</dbReference>
<keyword evidence="5" id="KW-0411">Iron-sulfur</keyword>
<dbReference type="Pfam" id="PF04055">
    <property type="entry name" value="Radical_SAM"/>
    <property type="match status" value="1"/>
</dbReference>
<evidence type="ECO:0000256" key="3">
    <source>
        <dbReference type="ARBA" id="ARBA00022723"/>
    </source>
</evidence>
<dbReference type="EMBL" id="JADIMM010000108">
    <property type="protein sequence ID" value="MBO8458375.1"/>
    <property type="molecule type" value="Genomic_DNA"/>
</dbReference>
<dbReference type="InterPro" id="IPR006158">
    <property type="entry name" value="Cobalamin-bd"/>
</dbReference>
<dbReference type="PANTHER" id="PTHR43409:SF16">
    <property type="entry name" value="SLR0320 PROTEIN"/>
    <property type="match status" value="1"/>
</dbReference>
<comment type="cofactor">
    <cofactor evidence="1">
        <name>[4Fe-4S] cluster</name>
        <dbReference type="ChEBI" id="CHEBI:49883"/>
    </cofactor>
</comment>
<dbReference type="InterPro" id="IPR007197">
    <property type="entry name" value="rSAM"/>
</dbReference>
<dbReference type="Gene3D" id="3.80.30.20">
    <property type="entry name" value="tm_1862 like domain"/>
    <property type="match status" value="1"/>
</dbReference>
<evidence type="ECO:0000259" key="7">
    <source>
        <dbReference type="PROSITE" id="PS51918"/>
    </source>
</evidence>
<dbReference type="PROSITE" id="PS51918">
    <property type="entry name" value="RADICAL_SAM"/>
    <property type="match status" value="1"/>
</dbReference>
<feature type="domain" description="Radical SAM core" evidence="7">
    <location>
        <begin position="234"/>
        <end position="458"/>
    </location>
</feature>
<dbReference type="AlphaFoldDB" id="A0A9D9N323"/>
<organism evidence="8 9">
    <name type="scientific">Candidatus Gallitreponema excrementavium</name>
    <dbReference type="NCBI Taxonomy" id="2840840"/>
    <lineage>
        <taxon>Bacteria</taxon>
        <taxon>Pseudomonadati</taxon>
        <taxon>Spirochaetota</taxon>
        <taxon>Spirochaetia</taxon>
        <taxon>Spirochaetales</taxon>
        <taxon>Candidatus Gallitreponema</taxon>
    </lineage>
</organism>
<evidence type="ECO:0000313" key="9">
    <source>
        <dbReference type="Proteomes" id="UP000823638"/>
    </source>
</evidence>
<dbReference type="Pfam" id="PF13311">
    <property type="entry name" value="DUF4080"/>
    <property type="match status" value="1"/>
</dbReference>
<keyword evidence="3" id="KW-0479">Metal-binding</keyword>
<reference evidence="8" key="1">
    <citation type="submission" date="2020-10" db="EMBL/GenBank/DDBJ databases">
        <authorList>
            <person name="Gilroy R."/>
        </authorList>
    </citation>
    <scope>NUCLEOTIDE SEQUENCE</scope>
    <source>
        <strain evidence="8">10532</strain>
    </source>
</reference>
<keyword evidence="2" id="KW-0949">S-adenosyl-L-methionine</keyword>
<dbReference type="InterPro" id="IPR006638">
    <property type="entry name" value="Elp3/MiaA/NifB-like_rSAM"/>
</dbReference>
<evidence type="ECO:0000256" key="2">
    <source>
        <dbReference type="ARBA" id="ARBA00022691"/>
    </source>
</evidence>
<dbReference type="GO" id="GO:0051536">
    <property type="term" value="F:iron-sulfur cluster binding"/>
    <property type="evidence" value="ECO:0007669"/>
    <property type="project" value="UniProtKB-KW"/>
</dbReference>
<dbReference type="GO" id="GO:0005829">
    <property type="term" value="C:cytosol"/>
    <property type="evidence" value="ECO:0007669"/>
    <property type="project" value="TreeGrafter"/>
</dbReference>
<dbReference type="Pfam" id="PF02310">
    <property type="entry name" value="B12-binding"/>
    <property type="match status" value="1"/>
</dbReference>
<dbReference type="SMART" id="SM00729">
    <property type="entry name" value="Elp3"/>
    <property type="match status" value="1"/>
</dbReference>
<evidence type="ECO:0000256" key="4">
    <source>
        <dbReference type="ARBA" id="ARBA00023004"/>
    </source>
</evidence>
<dbReference type="PANTHER" id="PTHR43409">
    <property type="entry name" value="ANAEROBIC MAGNESIUM-PROTOPORPHYRIN IX MONOMETHYL ESTER CYCLASE-RELATED"/>
    <property type="match status" value="1"/>
</dbReference>
<evidence type="ECO:0000259" key="6">
    <source>
        <dbReference type="PROSITE" id="PS51332"/>
    </source>
</evidence>
<dbReference type="Gene3D" id="3.40.50.280">
    <property type="entry name" value="Cobalamin-binding domain"/>
    <property type="match status" value="1"/>
</dbReference>
<evidence type="ECO:0000256" key="1">
    <source>
        <dbReference type="ARBA" id="ARBA00001966"/>
    </source>
</evidence>
<proteinExistence type="predicted"/>
<reference evidence="8" key="2">
    <citation type="journal article" date="2021" name="PeerJ">
        <title>Extensive microbial diversity within the chicken gut microbiome revealed by metagenomics and culture.</title>
        <authorList>
            <person name="Gilroy R."/>
            <person name="Ravi A."/>
            <person name="Getino M."/>
            <person name="Pursley I."/>
            <person name="Horton D.L."/>
            <person name="Alikhan N.F."/>
            <person name="Baker D."/>
            <person name="Gharbi K."/>
            <person name="Hall N."/>
            <person name="Watson M."/>
            <person name="Adriaenssens E.M."/>
            <person name="Foster-Nyarko E."/>
            <person name="Jarju S."/>
            <person name="Secka A."/>
            <person name="Antonio M."/>
            <person name="Oren A."/>
            <person name="Chaudhuri R.R."/>
            <person name="La Ragione R."/>
            <person name="Hildebrand F."/>
            <person name="Pallen M.J."/>
        </authorList>
    </citation>
    <scope>NUCLEOTIDE SEQUENCE</scope>
    <source>
        <strain evidence="8">10532</strain>
    </source>
</reference>
<dbReference type="PROSITE" id="PS51332">
    <property type="entry name" value="B12_BINDING"/>
    <property type="match status" value="1"/>
</dbReference>
<name>A0A9D9N323_9SPIR</name>
<dbReference type="Proteomes" id="UP000823638">
    <property type="component" value="Unassembled WGS sequence"/>
</dbReference>
<keyword evidence="4" id="KW-0408">Iron</keyword>
<dbReference type="InterPro" id="IPR058240">
    <property type="entry name" value="rSAM_sf"/>
</dbReference>
<dbReference type="GO" id="GO:0046872">
    <property type="term" value="F:metal ion binding"/>
    <property type="evidence" value="ECO:0007669"/>
    <property type="project" value="UniProtKB-KW"/>
</dbReference>
<dbReference type="InterPro" id="IPR025288">
    <property type="entry name" value="DUF4080"/>
</dbReference>
<accession>A0A9D9N323</accession>
<dbReference type="InterPro" id="IPR023404">
    <property type="entry name" value="rSAM_horseshoe"/>
</dbReference>
<feature type="domain" description="B12-binding" evidence="6">
    <location>
        <begin position="1"/>
        <end position="147"/>
    </location>
</feature>
<dbReference type="CDD" id="cd01335">
    <property type="entry name" value="Radical_SAM"/>
    <property type="match status" value="1"/>
</dbReference>
<dbReference type="SFLD" id="SFLDS00029">
    <property type="entry name" value="Radical_SAM"/>
    <property type="match status" value="1"/>
</dbReference>
<sequence>MKVLLTGINSSYLHTSLSVRTLCGYLNGIPGFSFKNENPLTGGFLCDFIELTVNQPYYDLLRKILEKGPDVVLFSTYIWNGELCGKLIQDLHSVMPGLVLGAGGPEFGFSAERYFEKVPALDFIIKGEGEETLRELLAFLSLNSETGRDFKKKDFEDCDCTGNIKIENIRGLYLNRNGKIIFTGERDLMKDLSLIPFPYENLLELASGVFDSPCTGKKLSQNKDEKQIAQNTKEELNKIYYYESSRGCPYNCSYCISSLDKTVRFVPLEKVFEDLNIFLKAGVRLVKFVDRTFNINPERYLKIWDYIVKHHNGKTVFHFEIEAEFLSGEALDFLSSVPLGVMQFEIGIQSASEKTLKAVNRSADLKKLSCNIKRIPKTIHTHLDLIAGLPFEDLKTFGSSFDFVMSLKPDALQLGFLKVLPGTPMESYAKSGGWRWGGTPVYETFSTPYMSHEDMFFLKDLEVVLDSLWNSGDFTCTLSYVLRFVSPWIFFCYVTRKAREAGVFARERRDGFWFDFLAGLVFAERGNGSFVEEGGIFALAGENGGLVPRVFYELLRWDYIRGKKRNFPLWYSRRYSKERHRKLFEIYFNGQFSSIKNENNGDTAGNSGTGYDGGVKAGISGSRIAGSGGIGKSHDLSKCGLDNDMKLGGKSGAGKGCLFYGEETKKMFRHGFLHSDYDVFLFDVENPFPEDSPGTYEKLIIYNSR</sequence>
<evidence type="ECO:0000313" key="8">
    <source>
        <dbReference type="EMBL" id="MBO8458375.1"/>
    </source>
</evidence>
<dbReference type="SUPFAM" id="SSF102114">
    <property type="entry name" value="Radical SAM enzymes"/>
    <property type="match status" value="1"/>
</dbReference>
<gene>
    <name evidence="8" type="ORF">IAA81_09160</name>
</gene>